<dbReference type="InterPro" id="IPR013207">
    <property type="entry name" value="LGFP"/>
</dbReference>
<sequence>MVDYGITNTIFGYRPDTIGTGNSDGVRRRTDYGVVHTQEGGTGDAIALARYCNSANVSYNIEVDDAHTVLNVPVTEAPWAAAAANGIAFHLCFAGSFAAWSLAWWLSRDASDGLDEDAMLWRGARAMAAASRQFGFPLEYAGDNGRSGWPVLPKGVCGHKDFGVRGGDHHDPGDIDGVGFPMTEFLRRCRTFVHPVPNLIDAEARVAAGWIGTRITRGENQIIRDGRLVGAWVAFTNGHIYWRNGANAAYAIPHGGLFEAYTARGWESGECGFPILRHQVFAWGPTRPSKAVCCSCRTVGRCRIPGPRQDRHALCRDGLGNRVARPSDVG</sequence>
<protein>
    <recommendedName>
        <fullName evidence="3">N-acetylmuramoyl-L-alanine amidase domain-containing protein</fullName>
    </recommendedName>
</protein>
<dbReference type="EMBL" id="BAHC01000084">
    <property type="protein sequence ID" value="GAB90122.1"/>
    <property type="molecule type" value="Genomic_DNA"/>
</dbReference>
<dbReference type="SUPFAM" id="SSF55846">
    <property type="entry name" value="N-acetylmuramoyl-L-alanine amidase-like"/>
    <property type="match status" value="1"/>
</dbReference>
<dbReference type="InterPro" id="IPR036505">
    <property type="entry name" value="Amidase/PGRP_sf"/>
</dbReference>
<dbReference type="GO" id="GO:0009253">
    <property type="term" value="P:peptidoglycan catabolic process"/>
    <property type="evidence" value="ECO:0007669"/>
    <property type="project" value="InterPro"/>
</dbReference>
<dbReference type="Proteomes" id="UP000008363">
    <property type="component" value="Unassembled WGS sequence"/>
</dbReference>
<dbReference type="GO" id="GO:0008745">
    <property type="term" value="F:N-acetylmuramoyl-L-alanine amidase activity"/>
    <property type="evidence" value="ECO:0007669"/>
    <property type="project" value="InterPro"/>
</dbReference>
<evidence type="ECO:0008006" key="3">
    <source>
        <dbReference type="Google" id="ProtNLM"/>
    </source>
</evidence>
<evidence type="ECO:0000313" key="2">
    <source>
        <dbReference type="Proteomes" id="UP000008363"/>
    </source>
</evidence>
<dbReference type="OrthoDB" id="4377647at2"/>
<name>K6WD55_9ACTN</name>
<dbReference type="Pfam" id="PF08310">
    <property type="entry name" value="LGFP"/>
    <property type="match status" value="1"/>
</dbReference>
<reference evidence="1 2" key="1">
    <citation type="submission" date="2012-08" db="EMBL/GenBank/DDBJ databases">
        <title>Whole genome shotgun sequence of Gordonia rhizosphera NBRC 16068.</title>
        <authorList>
            <person name="Takarada H."/>
            <person name="Isaki S."/>
            <person name="Hosoyama A."/>
            <person name="Tsuchikane K."/>
            <person name="Katsumata H."/>
            <person name="Baba S."/>
            <person name="Ohji S."/>
            <person name="Yamazaki S."/>
            <person name="Fujita N."/>
        </authorList>
    </citation>
    <scope>NUCLEOTIDE SEQUENCE [LARGE SCALE GENOMIC DNA]</scope>
    <source>
        <strain evidence="1 2">NBRC 16068</strain>
    </source>
</reference>
<dbReference type="AlphaFoldDB" id="K6WD55"/>
<dbReference type="STRING" id="1108045.GORHZ_084_00500"/>
<evidence type="ECO:0000313" key="1">
    <source>
        <dbReference type="EMBL" id="GAB90122.1"/>
    </source>
</evidence>
<gene>
    <name evidence="1" type="ORF">GORHZ_084_00500</name>
</gene>
<organism evidence="1 2">
    <name type="scientific">Gordonia rhizosphera NBRC 16068</name>
    <dbReference type="NCBI Taxonomy" id="1108045"/>
    <lineage>
        <taxon>Bacteria</taxon>
        <taxon>Bacillati</taxon>
        <taxon>Actinomycetota</taxon>
        <taxon>Actinomycetes</taxon>
        <taxon>Mycobacteriales</taxon>
        <taxon>Gordoniaceae</taxon>
        <taxon>Gordonia</taxon>
    </lineage>
</organism>
<dbReference type="Gene3D" id="3.40.80.10">
    <property type="entry name" value="Peptidoglycan recognition protein-like"/>
    <property type="match status" value="1"/>
</dbReference>
<proteinExistence type="predicted"/>
<keyword evidence="2" id="KW-1185">Reference proteome</keyword>
<accession>K6WD55</accession>
<comment type="caution">
    <text evidence="1">The sequence shown here is derived from an EMBL/GenBank/DDBJ whole genome shotgun (WGS) entry which is preliminary data.</text>
</comment>
<dbReference type="eggNOG" id="COG3023">
    <property type="taxonomic scope" value="Bacteria"/>
</dbReference>
<dbReference type="RefSeq" id="WP_006332684.1">
    <property type="nucleotide sequence ID" value="NZ_BAHC01000084.1"/>
</dbReference>